<keyword evidence="2" id="KW-1185">Reference proteome</keyword>
<dbReference type="AlphaFoldDB" id="A0A3M6UKN2"/>
<protein>
    <submittedName>
        <fullName evidence="1">Uncharacterized protein</fullName>
    </submittedName>
</protein>
<evidence type="ECO:0000313" key="2">
    <source>
        <dbReference type="Proteomes" id="UP000275408"/>
    </source>
</evidence>
<sequence length="115" mass="13275">MIVIPQEAHVLLAYNKRKALCPFYFFNYRILVEAAHVRKILLVKLGLFQKDTVVAVHKDSEERIVTKSFCLRTVPKPQRKQESTKFPIMDQTHSQCIATRQVIEVVCPKIQPLGV</sequence>
<name>A0A3M6UKN2_POCDA</name>
<comment type="caution">
    <text evidence="1">The sequence shown here is derived from an EMBL/GenBank/DDBJ whole genome shotgun (WGS) entry which is preliminary data.</text>
</comment>
<gene>
    <name evidence="1" type="ORF">pdam_00013658</name>
</gene>
<dbReference type="Proteomes" id="UP000275408">
    <property type="component" value="Unassembled WGS sequence"/>
</dbReference>
<evidence type="ECO:0000313" key="1">
    <source>
        <dbReference type="EMBL" id="RMX54230.1"/>
    </source>
</evidence>
<reference evidence="1 2" key="1">
    <citation type="journal article" date="2018" name="Sci. Rep.">
        <title>Comparative analysis of the Pocillopora damicornis genome highlights role of immune system in coral evolution.</title>
        <authorList>
            <person name="Cunning R."/>
            <person name="Bay R.A."/>
            <person name="Gillette P."/>
            <person name="Baker A.C."/>
            <person name="Traylor-Knowles N."/>
        </authorList>
    </citation>
    <scope>NUCLEOTIDE SEQUENCE [LARGE SCALE GENOMIC DNA]</scope>
    <source>
        <strain evidence="1">RSMAS</strain>
        <tissue evidence="1">Whole animal</tissue>
    </source>
</reference>
<dbReference type="EMBL" id="RCHS01001299">
    <property type="protein sequence ID" value="RMX54230.1"/>
    <property type="molecule type" value="Genomic_DNA"/>
</dbReference>
<accession>A0A3M6UKN2</accession>
<organism evidence="1 2">
    <name type="scientific">Pocillopora damicornis</name>
    <name type="common">Cauliflower coral</name>
    <name type="synonym">Millepora damicornis</name>
    <dbReference type="NCBI Taxonomy" id="46731"/>
    <lineage>
        <taxon>Eukaryota</taxon>
        <taxon>Metazoa</taxon>
        <taxon>Cnidaria</taxon>
        <taxon>Anthozoa</taxon>
        <taxon>Hexacorallia</taxon>
        <taxon>Scleractinia</taxon>
        <taxon>Astrocoeniina</taxon>
        <taxon>Pocilloporidae</taxon>
        <taxon>Pocillopora</taxon>
    </lineage>
</organism>
<proteinExistence type="predicted"/>